<gene>
    <name evidence="2" type="ORF">R7226_28300</name>
</gene>
<evidence type="ECO:0000256" key="1">
    <source>
        <dbReference type="SAM" id="MobiDB-lite"/>
    </source>
</evidence>
<dbReference type="RefSeq" id="WP_318600818.1">
    <property type="nucleotide sequence ID" value="NZ_JAWSTH010000131.1"/>
</dbReference>
<keyword evidence="3" id="KW-1185">Reference proteome</keyword>
<feature type="compositionally biased region" description="Pro residues" evidence="1">
    <location>
        <begin position="75"/>
        <end position="84"/>
    </location>
</feature>
<sequence>MSTDREMPESWSRNAGGRSAEITAAIERARKVRGTAAPLGPTGPVATAGPALDELAQRRLARRAAEDARRRMRPTDPPPGPRTA</sequence>
<organism evidence="2 3">
    <name type="scientific">Conexibacter stalactiti</name>
    <dbReference type="NCBI Taxonomy" id="1940611"/>
    <lineage>
        <taxon>Bacteria</taxon>
        <taxon>Bacillati</taxon>
        <taxon>Actinomycetota</taxon>
        <taxon>Thermoleophilia</taxon>
        <taxon>Solirubrobacterales</taxon>
        <taxon>Conexibacteraceae</taxon>
        <taxon>Conexibacter</taxon>
    </lineage>
</organism>
<comment type="caution">
    <text evidence="2">The sequence shown here is derived from an EMBL/GenBank/DDBJ whole genome shotgun (WGS) entry which is preliminary data.</text>
</comment>
<evidence type="ECO:0000313" key="3">
    <source>
        <dbReference type="Proteomes" id="UP001284601"/>
    </source>
</evidence>
<protein>
    <submittedName>
        <fullName evidence="2">Uncharacterized protein</fullName>
    </submittedName>
</protein>
<dbReference type="Proteomes" id="UP001284601">
    <property type="component" value="Unassembled WGS sequence"/>
</dbReference>
<accession>A0ABU4HY83</accession>
<evidence type="ECO:0000313" key="2">
    <source>
        <dbReference type="EMBL" id="MDW5598293.1"/>
    </source>
</evidence>
<proteinExistence type="predicted"/>
<feature type="region of interest" description="Disordered" evidence="1">
    <location>
        <begin position="1"/>
        <end position="84"/>
    </location>
</feature>
<reference evidence="3" key="1">
    <citation type="submission" date="2023-07" db="EMBL/GenBank/DDBJ databases">
        <title>Conexibacter stalactiti sp. nov., isolated from stalactites in a lava cave and emended description of the genus Conexibacter.</title>
        <authorList>
            <person name="Lee S.D."/>
        </authorList>
    </citation>
    <scope>NUCLEOTIDE SEQUENCE [LARGE SCALE GENOMIC DNA]</scope>
    <source>
        <strain evidence="3">KCTC 39840</strain>
    </source>
</reference>
<name>A0ABU4HY83_9ACTN</name>
<dbReference type="EMBL" id="JAWSTH010000131">
    <property type="protein sequence ID" value="MDW5598293.1"/>
    <property type="molecule type" value="Genomic_DNA"/>
</dbReference>